<evidence type="ECO:0000256" key="5">
    <source>
        <dbReference type="ARBA" id="ARBA00023163"/>
    </source>
</evidence>
<keyword evidence="7" id="KW-0808">Transferase</keyword>
<dbReference type="GO" id="GO:0008483">
    <property type="term" value="F:transaminase activity"/>
    <property type="evidence" value="ECO:0007669"/>
    <property type="project" value="UniProtKB-KW"/>
</dbReference>
<reference evidence="7 8" key="1">
    <citation type="submission" date="2020-08" db="EMBL/GenBank/DDBJ databases">
        <title>Genomic Encyclopedia of Type Strains, Phase IV (KMG-IV): sequencing the most valuable type-strain genomes for metagenomic binning, comparative biology and taxonomic classification.</title>
        <authorList>
            <person name="Goeker M."/>
        </authorList>
    </citation>
    <scope>NUCLEOTIDE SEQUENCE [LARGE SCALE GENOMIC DNA]</scope>
    <source>
        <strain evidence="7 8">DSM 29568</strain>
    </source>
</reference>
<dbReference type="InterPro" id="IPR015421">
    <property type="entry name" value="PyrdxlP-dep_Trfase_major"/>
</dbReference>
<dbReference type="InterPro" id="IPR051446">
    <property type="entry name" value="HTH_trans_reg/aminotransferase"/>
</dbReference>
<gene>
    <name evidence="7" type="ORF">GGR32_001910</name>
</gene>
<keyword evidence="5" id="KW-0804">Transcription</keyword>
<evidence type="ECO:0000256" key="2">
    <source>
        <dbReference type="ARBA" id="ARBA00022898"/>
    </source>
</evidence>
<dbReference type="Gene3D" id="1.10.10.10">
    <property type="entry name" value="Winged helix-like DNA-binding domain superfamily/Winged helix DNA-binding domain"/>
    <property type="match status" value="1"/>
</dbReference>
<dbReference type="SUPFAM" id="SSF46785">
    <property type="entry name" value="Winged helix' DNA-binding domain"/>
    <property type="match status" value="1"/>
</dbReference>
<accession>A0A840ENB1</accession>
<evidence type="ECO:0000256" key="1">
    <source>
        <dbReference type="ARBA" id="ARBA00005384"/>
    </source>
</evidence>
<keyword evidence="2" id="KW-0663">Pyridoxal phosphate</keyword>
<dbReference type="GO" id="GO:0003700">
    <property type="term" value="F:DNA-binding transcription factor activity"/>
    <property type="evidence" value="ECO:0007669"/>
    <property type="project" value="InterPro"/>
</dbReference>
<evidence type="ECO:0000256" key="4">
    <source>
        <dbReference type="ARBA" id="ARBA00023125"/>
    </source>
</evidence>
<dbReference type="CDD" id="cd07377">
    <property type="entry name" value="WHTH_GntR"/>
    <property type="match status" value="1"/>
</dbReference>
<name>A0A840ENB1_9FLAO</name>
<dbReference type="PROSITE" id="PS50949">
    <property type="entry name" value="HTH_GNTR"/>
    <property type="match status" value="1"/>
</dbReference>
<evidence type="ECO:0000313" key="8">
    <source>
        <dbReference type="Proteomes" id="UP000553034"/>
    </source>
</evidence>
<dbReference type="InterPro" id="IPR004839">
    <property type="entry name" value="Aminotransferase_I/II_large"/>
</dbReference>
<dbReference type="PANTHER" id="PTHR46577">
    <property type="entry name" value="HTH-TYPE TRANSCRIPTIONAL REGULATORY PROTEIN GABR"/>
    <property type="match status" value="1"/>
</dbReference>
<keyword evidence="4" id="KW-0238">DNA-binding</keyword>
<dbReference type="Proteomes" id="UP000553034">
    <property type="component" value="Unassembled WGS sequence"/>
</dbReference>
<organism evidence="7 8">
    <name type="scientific">Mesonia hippocampi</name>
    <dbReference type="NCBI Taxonomy" id="1628250"/>
    <lineage>
        <taxon>Bacteria</taxon>
        <taxon>Pseudomonadati</taxon>
        <taxon>Bacteroidota</taxon>
        <taxon>Flavobacteriia</taxon>
        <taxon>Flavobacteriales</taxon>
        <taxon>Flavobacteriaceae</taxon>
        <taxon>Mesonia</taxon>
    </lineage>
</organism>
<evidence type="ECO:0000313" key="7">
    <source>
        <dbReference type="EMBL" id="MBB4119608.1"/>
    </source>
</evidence>
<proteinExistence type="inferred from homology"/>
<keyword evidence="3" id="KW-0805">Transcription regulation</keyword>
<dbReference type="CDD" id="cd00609">
    <property type="entry name" value="AAT_like"/>
    <property type="match status" value="1"/>
</dbReference>
<dbReference type="Pfam" id="PF00155">
    <property type="entry name" value="Aminotran_1_2"/>
    <property type="match status" value="1"/>
</dbReference>
<dbReference type="SUPFAM" id="SSF53383">
    <property type="entry name" value="PLP-dependent transferases"/>
    <property type="match status" value="1"/>
</dbReference>
<dbReference type="InterPro" id="IPR036388">
    <property type="entry name" value="WH-like_DNA-bd_sf"/>
</dbReference>
<feature type="domain" description="HTH gntR-type" evidence="6">
    <location>
        <begin position="16"/>
        <end position="84"/>
    </location>
</feature>
<evidence type="ECO:0000256" key="3">
    <source>
        <dbReference type="ARBA" id="ARBA00023015"/>
    </source>
</evidence>
<dbReference type="Gene3D" id="3.40.640.10">
    <property type="entry name" value="Type I PLP-dependent aspartate aminotransferase-like (Major domain)"/>
    <property type="match status" value="1"/>
</dbReference>
<dbReference type="InterPro" id="IPR036390">
    <property type="entry name" value="WH_DNA-bd_sf"/>
</dbReference>
<dbReference type="EMBL" id="JACIFO010000007">
    <property type="protein sequence ID" value="MBB4119608.1"/>
    <property type="molecule type" value="Genomic_DNA"/>
</dbReference>
<dbReference type="GO" id="GO:0003677">
    <property type="term" value="F:DNA binding"/>
    <property type="evidence" value="ECO:0007669"/>
    <property type="project" value="UniProtKB-KW"/>
</dbReference>
<dbReference type="Pfam" id="PF00392">
    <property type="entry name" value="GntR"/>
    <property type="match status" value="1"/>
</dbReference>
<dbReference type="InterPro" id="IPR000524">
    <property type="entry name" value="Tscrpt_reg_HTH_GntR"/>
</dbReference>
<dbReference type="InterPro" id="IPR015424">
    <property type="entry name" value="PyrdxlP-dep_Trfase"/>
</dbReference>
<dbReference type="GO" id="GO:0030170">
    <property type="term" value="F:pyridoxal phosphate binding"/>
    <property type="evidence" value="ECO:0007669"/>
    <property type="project" value="InterPro"/>
</dbReference>
<keyword evidence="7" id="KW-0032">Aminotransferase</keyword>
<dbReference type="PANTHER" id="PTHR46577:SF1">
    <property type="entry name" value="HTH-TYPE TRANSCRIPTIONAL REGULATORY PROTEIN GABR"/>
    <property type="match status" value="1"/>
</dbReference>
<dbReference type="RefSeq" id="WP_183477953.1">
    <property type="nucleotide sequence ID" value="NZ_JACIFO010000007.1"/>
</dbReference>
<keyword evidence="8" id="KW-1185">Reference proteome</keyword>
<protein>
    <submittedName>
        <fullName evidence="7">GntR family transcriptional regulator/MocR family aminotransferase</fullName>
    </submittedName>
</protein>
<evidence type="ECO:0000259" key="6">
    <source>
        <dbReference type="PROSITE" id="PS50949"/>
    </source>
</evidence>
<comment type="caution">
    <text evidence="7">The sequence shown here is derived from an EMBL/GenBank/DDBJ whole genome shotgun (WGS) entry which is preliminary data.</text>
</comment>
<comment type="similarity">
    <text evidence="1">In the C-terminal section; belongs to the class-I pyridoxal-phosphate-dependent aminotransferase family.</text>
</comment>
<sequence length="485" mass="54593">MLPFKNIIVLDKTKKQPLYRQVSLGIIAAITKGVLKPDTFLPSSRALAEILSLHRKTITAAYEELSIQNWIIIQPRKKPRIARNLPLFTETTIGSLNNFSSYKIDFPFLINKTANTITEADRVSEISIDDGYPDVRLSPIDELLKTYRLFASKKYSITNAHVGTIQGTLRLRKALAKYLLETRGLAIMPANLLITHGAQMSIYLASKLLLKKGAKVIVGKPSYSIASNAFKSLGANMIEIPVDDKGIDTDRIEEACLQQEICAVYIIPHHHYPTTVTLSAERRMKLIALSKRYKFAIIEDDYDYDYHFTSAPYLPLASGKHHGNIIYIGSFSKILDSSLRLGFMVAPENFITQSVAYRKLIDGGGDGYMQNALAVLIEEGGLKRHLKKTKKVYHQRRDFLDCLLSEKLADFITYTLPLGGMAIWIKLSKAYAVKKLQQNKELHISRIDVAQNAFRFGFASMNKQELQTAVLKLEAILKKTKPLNV</sequence>
<dbReference type="AlphaFoldDB" id="A0A840ENB1"/>